<dbReference type="Proteomes" id="UP001479436">
    <property type="component" value="Unassembled WGS sequence"/>
</dbReference>
<evidence type="ECO:0000256" key="1">
    <source>
        <dbReference type="SAM" id="Phobius"/>
    </source>
</evidence>
<sequence length="309" mass="33014">MSYNSAKAPNPRRKYYIIGAVVFLILAIIAIVLGVVLTRKDSDGVMPTICITGLNETISLVPNATSTTLSELEPSRKGGISNLVSANANTTGLCYSVLNNLYDIIPDFSGTGYKAGLADIPVDIPVVHTISPSSDGSDDTKRIQDAINTVASKTTDKNGYRGALLLTSGVYRLSDSVSISKSGVVLRGDQNGNTTLIATSPRTYTLIKVTGPNGGISGSSKYNIVQPYVPLGAFQLTVKSGDSRNFKVGDDILIARKGNEDWIKEINMADLSSRDPAGRHSKNWVPLESTFTRKVTAVDYRTGMVAFDV</sequence>
<organism evidence="2 3">
    <name type="scientific">Basidiobolus ranarum</name>
    <dbReference type="NCBI Taxonomy" id="34480"/>
    <lineage>
        <taxon>Eukaryota</taxon>
        <taxon>Fungi</taxon>
        <taxon>Fungi incertae sedis</taxon>
        <taxon>Zoopagomycota</taxon>
        <taxon>Entomophthoromycotina</taxon>
        <taxon>Basidiobolomycetes</taxon>
        <taxon>Basidiobolales</taxon>
        <taxon>Basidiobolaceae</taxon>
        <taxon>Basidiobolus</taxon>
    </lineage>
</organism>
<keyword evidence="1" id="KW-0472">Membrane</keyword>
<feature type="transmembrane region" description="Helical" evidence="1">
    <location>
        <begin position="15"/>
        <end position="37"/>
    </location>
</feature>
<keyword evidence="1" id="KW-1133">Transmembrane helix</keyword>
<dbReference type="SUPFAM" id="SSF51126">
    <property type="entry name" value="Pectin lyase-like"/>
    <property type="match status" value="1"/>
</dbReference>
<evidence type="ECO:0000313" key="2">
    <source>
        <dbReference type="EMBL" id="KAK9685468.1"/>
    </source>
</evidence>
<dbReference type="Gene3D" id="2.160.20.10">
    <property type="entry name" value="Single-stranded right-handed beta-helix, Pectin lyase-like"/>
    <property type="match status" value="1"/>
</dbReference>
<keyword evidence="1" id="KW-0812">Transmembrane</keyword>
<evidence type="ECO:0000313" key="3">
    <source>
        <dbReference type="Proteomes" id="UP001479436"/>
    </source>
</evidence>
<reference evidence="2 3" key="1">
    <citation type="submission" date="2023-04" db="EMBL/GenBank/DDBJ databases">
        <title>Genome of Basidiobolus ranarum AG-B5.</title>
        <authorList>
            <person name="Stajich J.E."/>
            <person name="Carter-House D."/>
            <person name="Gryganskyi A."/>
        </authorList>
    </citation>
    <scope>NUCLEOTIDE SEQUENCE [LARGE SCALE GENOMIC DNA]</scope>
    <source>
        <strain evidence="2 3">AG-B5</strain>
    </source>
</reference>
<dbReference type="EMBL" id="JASJQH010008995">
    <property type="protein sequence ID" value="KAK9685468.1"/>
    <property type="molecule type" value="Genomic_DNA"/>
</dbReference>
<evidence type="ECO:0008006" key="4">
    <source>
        <dbReference type="Google" id="ProtNLM"/>
    </source>
</evidence>
<dbReference type="InterPro" id="IPR012334">
    <property type="entry name" value="Pectin_lyas_fold"/>
</dbReference>
<protein>
    <recommendedName>
        <fullName evidence="4">Pectate lyase superfamily protein domain-containing protein</fullName>
    </recommendedName>
</protein>
<name>A0ABR2VP01_9FUNG</name>
<keyword evidence="3" id="KW-1185">Reference proteome</keyword>
<accession>A0ABR2VP01</accession>
<feature type="non-terminal residue" evidence="2">
    <location>
        <position position="309"/>
    </location>
</feature>
<dbReference type="InterPro" id="IPR011050">
    <property type="entry name" value="Pectin_lyase_fold/virulence"/>
</dbReference>
<comment type="caution">
    <text evidence="2">The sequence shown here is derived from an EMBL/GenBank/DDBJ whole genome shotgun (WGS) entry which is preliminary data.</text>
</comment>
<gene>
    <name evidence="2" type="ORF">K7432_015492</name>
</gene>
<proteinExistence type="predicted"/>